<evidence type="ECO:0008006" key="3">
    <source>
        <dbReference type="Google" id="ProtNLM"/>
    </source>
</evidence>
<sequence length="75" mass="8033">MRDNTALLSTSDKGETKLLIISLAAAVFSASAMAGDPGPKCPHLDIEKICKPFQPPAGGLWVEPPYPYNLICHPK</sequence>
<name>A0A730WEV3_SALHO</name>
<protein>
    <recommendedName>
        <fullName evidence="3">Phage virulence factor</fullName>
    </recommendedName>
</protein>
<dbReference type="EMBL" id="DAARWD010000003">
    <property type="protein sequence ID" value="HAE4188117.1"/>
    <property type="molecule type" value="Genomic_DNA"/>
</dbReference>
<proteinExistence type="predicted"/>
<evidence type="ECO:0000256" key="1">
    <source>
        <dbReference type="SAM" id="SignalP"/>
    </source>
</evidence>
<evidence type="ECO:0000313" key="2">
    <source>
        <dbReference type="EMBL" id="HAE4188117.1"/>
    </source>
</evidence>
<organism evidence="2">
    <name type="scientific">Salmonella enterica subsp. houtenae serovar 1,40:z4,z32:-</name>
    <dbReference type="NCBI Taxonomy" id="1967604"/>
    <lineage>
        <taxon>Bacteria</taxon>
        <taxon>Pseudomonadati</taxon>
        <taxon>Pseudomonadota</taxon>
        <taxon>Gammaproteobacteria</taxon>
        <taxon>Enterobacterales</taxon>
        <taxon>Enterobacteriaceae</taxon>
        <taxon>Salmonella</taxon>
    </lineage>
</organism>
<feature type="chain" id="PRO_5028347234" description="Phage virulence factor" evidence="1">
    <location>
        <begin position="35"/>
        <end position="75"/>
    </location>
</feature>
<reference evidence="2" key="1">
    <citation type="journal article" date="2018" name="Genome Biol.">
        <title>SKESA: strategic k-mer extension for scrupulous assemblies.</title>
        <authorList>
            <person name="Souvorov A."/>
            <person name="Agarwala R."/>
            <person name="Lipman D.J."/>
        </authorList>
    </citation>
    <scope>NUCLEOTIDE SEQUENCE</scope>
    <source>
        <strain evidence="2">23-88</strain>
    </source>
</reference>
<gene>
    <name evidence="2" type="ORF">GND90_001043</name>
</gene>
<feature type="signal peptide" evidence="1">
    <location>
        <begin position="1"/>
        <end position="34"/>
    </location>
</feature>
<reference evidence="2" key="2">
    <citation type="submission" date="2018-07" db="EMBL/GenBank/DDBJ databases">
        <authorList>
            <consortium name="NCBI Pathogen Detection Project"/>
        </authorList>
    </citation>
    <scope>NUCLEOTIDE SEQUENCE</scope>
    <source>
        <strain evidence="2">23-88</strain>
    </source>
</reference>
<dbReference type="AlphaFoldDB" id="A0A730WEV3"/>
<comment type="caution">
    <text evidence="2">The sequence shown here is derived from an EMBL/GenBank/DDBJ whole genome shotgun (WGS) entry which is preliminary data.</text>
</comment>
<keyword evidence="1" id="KW-0732">Signal</keyword>
<accession>A0A730WEV3</accession>